<accession>A0A286D8L9</accession>
<dbReference type="EMBL" id="OCND01000005">
    <property type="protein sequence ID" value="SOD54984.1"/>
    <property type="molecule type" value="Genomic_DNA"/>
</dbReference>
<evidence type="ECO:0008006" key="4">
    <source>
        <dbReference type="Google" id="ProtNLM"/>
    </source>
</evidence>
<feature type="signal peptide" evidence="1">
    <location>
        <begin position="1"/>
        <end position="18"/>
    </location>
</feature>
<dbReference type="InterPro" id="IPR007497">
    <property type="entry name" value="SIMPL/DUF541"/>
</dbReference>
<name>A0A286D8L9_9GAMM</name>
<dbReference type="Pfam" id="PF04402">
    <property type="entry name" value="SIMPL"/>
    <property type="match status" value="1"/>
</dbReference>
<dbReference type="Gene3D" id="3.30.70.2970">
    <property type="entry name" value="Protein of unknown function (DUF541), domain 2"/>
    <property type="match status" value="1"/>
</dbReference>
<dbReference type="RefSeq" id="WP_097122244.1">
    <property type="nucleotide sequence ID" value="NZ_OCND01000005.1"/>
</dbReference>
<dbReference type="Proteomes" id="UP000219374">
    <property type="component" value="Unassembled WGS sequence"/>
</dbReference>
<protein>
    <recommendedName>
        <fullName evidence="4">SIMPL domain-containing protein</fullName>
    </recommendedName>
</protein>
<keyword evidence="1" id="KW-0732">Signal</keyword>
<proteinExistence type="predicted"/>
<dbReference type="PANTHER" id="PTHR34387">
    <property type="entry name" value="SLR1258 PROTEIN"/>
    <property type="match status" value="1"/>
</dbReference>
<evidence type="ECO:0000256" key="1">
    <source>
        <dbReference type="SAM" id="SignalP"/>
    </source>
</evidence>
<dbReference type="InterPro" id="IPR052022">
    <property type="entry name" value="26kDa_periplasmic_antigen"/>
</dbReference>
<evidence type="ECO:0000313" key="2">
    <source>
        <dbReference type="EMBL" id="SOD54984.1"/>
    </source>
</evidence>
<dbReference type="OrthoDB" id="5985609at2"/>
<dbReference type="PANTHER" id="PTHR34387:SF1">
    <property type="entry name" value="PERIPLASMIC IMMUNOGENIC PROTEIN"/>
    <property type="match status" value="1"/>
</dbReference>
<reference evidence="2 3" key="1">
    <citation type="submission" date="2017-09" db="EMBL/GenBank/DDBJ databases">
        <authorList>
            <person name="Ehlers B."/>
            <person name="Leendertz F.H."/>
        </authorList>
    </citation>
    <scope>NUCLEOTIDE SEQUENCE [LARGE SCALE GENOMIC DNA]</scope>
    <source>
        <strain evidence="2 3">CGMCC 1.10978</strain>
    </source>
</reference>
<feature type="chain" id="PRO_5013080766" description="SIMPL domain-containing protein" evidence="1">
    <location>
        <begin position="19"/>
        <end position="235"/>
    </location>
</feature>
<keyword evidence="3" id="KW-1185">Reference proteome</keyword>
<evidence type="ECO:0000313" key="3">
    <source>
        <dbReference type="Proteomes" id="UP000219374"/>
    </source>
</evidence>
<organism evidence="2 3">
    <name type="scientific">Pseudoxanthomonas wuyuanensis</name>
    <dbReference type="NCBI Taxonomy" id="1073196"/>
    <lineage>
        <taxon>Bacteria</taxon>
        <taxon>Pseudomonadati</taxon>
        <taxon>Pseudomonadota</taxon>
        <taxon>Gammaproteobacteria</taxon>
        <taxon>Lysobacterales</taxon>
        <taxon>Lysobacteraceae</taxon>
        <taxon>Pseudoxanthomonas</taxon>
    </lineage>
</organism>
<sequence>MRAVLGLVLMMVVCVAMAGTPLPDGPHIVVAGEGKVTVTPDSARVSVGFEQRASQPLPAKQTVDRQVNALLAGSERFGIAEKDIHASDLNVSEDVDYDDKGRRISNGHVAGRRVGMILKDLDRLNEFLDFCLSVGASDISQVSFESSRAAELRVEAKRKAVASAREKGEEMAKAFGTRLGQVYSIDSINSRTADGWGATTLDRIQVTGSRLETGRYLQPTVDYSESVHAVFELVR</sequence>
<dbReference type="GO" id="GO:0006974">
    <property type="term" value="P:DNA damage response"/>
    <property type="evidence" value="ECO:0007669"/>
    <property type="project" value="TreeGrafter"/>
</dbReference>
<dbReference type="AlphaFoldDB" id="A0A286D8L9"/>
<gene>
    <name evidence="2" type="ORF">SAMN06296416_105257</name>
</gene>